<dbReference type="Proteomes" id="UP000677804">
    <property type="component" value="Chromosome"/>
</dbReference>
<proteinExistence type="predicted"/>
<accession>A0ABX8D1P4</accession>
<keyword evidence="1" id="KW-0472">Membrane</keyword>
<dbReference type="EMBL" id="CP074405">
    <property type="protein sequence ID" value="QVI61378.1"/>
    <property type="molecule type" value="Genomic_DNA"/>
</dbReference>
<reference evidence="2 3" key="1">
    <citation type="submission" date="2021-05" db="EMBL/GenBank/DDBJ databases">
        <title>Novel species in genus Cellulomonas.</title>
        <authorList>
            <person name="Zhang G."/>
        </authorList>
    </citation>
    <scope>NUCLEOTIDE SEQUENCE [LARGE SCALE GENOMIC DNA]</scope>
    <source>
        <strain evidence="3">zg-ZUI222</strain>
    </source>
</reference>
<name>A0ABX8D1P4_9CELL</name>
<evidence type="ECO:0000313" key="2">
    <source>
        <dbReference type="EMBL" id="QVI61378.1"/>
    </source>
</evidence>
<evidence type="ECO:0000313" key="3">
    <source>
        <dbReference type="Proteomes" id="UP000677804"/>
    </source>
</evidence>
<organism evidence="2 3">
    <name type="scientific">Cellulomonas wangleii</name>
    <dbReference type="NCBI Taxonomy" id="2816956"/>
    <lineage>
        <taxon>Bacteria</taxon>
        <taxon>Bacillati</taxon>
        <taxon>Actinomycetota</taxon>
        <taxon>Actinomycetes</taxon>
        <taxon>Micrococcales</taxon>
        <taxon>Cellulomonadaceae</taxon>
        <taxon>Cellulomonas</taxon>
    </lineage>
</organism>
<feature type="transmembrane region" description="Helical" evidence="1">
    <location>
        <begin position="20"/>
        <end position="42"/>
    </location>
</feature>
<keyword evidence="3" id="KW-1185">Reference proteome</keyword>
<evidence type="ECO:0000256" key="1">
    <source>
        <dbReference type="SAM" id="Phobius"/>
    </source>
</evidence>
<evidence type="ECO:0008006" key="4">
    <source>
        <dbReference type="Google" id="ProtNLM"/>
    </source>
</evidence>
<keyword evidence="1" id="KW-0812">Transmembrane</keyword>
<keyword evidence="1" id="KW-1133">Transmembrane helix</keyword>
<dbReference type="RefSeq" id="WP_207338982.1">
    <property type="nucleotide sequence ID" value="NZ_CP074405.1"/>
</dbReference>
<protein>
    <recommendedName>
        <fullName evidence="4">Pilus assembly protein TadE</fullName>
    </recommendedName>
</protein>
<sequence>MTRLVRDLRRRDEGTATIEVVGGLVAVALAVVCIMQFVWYVVAADAAAQAARDGARALSLGRPVQQAVERSLPGTLDARVTYPAPDTVKVTLDVRRVAGFPQIQVDRQVAMPRTGR</sequence>
<gene>
    <name evidence="2" type="ORF">KG103_12920</name>
</gene>